<reference key="1">
    <citation type="submission" date="2008-12" db="EMBL/GenBank/DDBJ databases">
        <title>Complete genome sequence of Rhodobacter capsulatus SB1003.</title>
        <authorList>
            <person name="Strnad H."/>
            <person name="Lapidus A."/>
            <person name="Vlcek C."/>
            <person name="Ulbrich P."/>
            <person name="Paces J."/>
            <person name="Maltsev N."/>
            <person name="Kumar V."/>
            <person name="Kogan Y."/>
            <person name="Milgram A."/>
            <person name="Rebrekov D."/>
            <person name="Mazur M."/>
            <person name="Cox R."/>
            <person name="Kyrpides N."/>
            <person name="Kolar M."/>
            <person name="Sachova J."/>
            <person name="Ridl J."/>
            <person name="Ivanova N."/>
            <person name="Kapatral V."/>
            <person name="Los T."/>
            <person name="Lykidis A."/>
            <person name="Mikhailova N."/>
            <person name="Reznik G."/>
            <person name="Vasieva O."/>
            <person name="Fonstein M."/>
            <person name="Paces V."/>
            <person name="Haselkorn R."/>
        </authorList>
    </citation>
    <scope>NUCLEOTIDE SEQUENCE</scope>
    <source>
        <strain>SB1003</strain>
    </source>
</reference>
<feature type="region of interest" description="Disordered" evidence="1">
    <location>
        <begin position="273"/>
        <end position="298"/>
    </location>
</feature>
<dbReference type="KEGG" id="rcp:RCAP_rcc03357"/>
<dbReference type="Proteomes" id="UP000002361">
    <property type="component" value="Chromosome"/>
</dbReference>
<dbReference type="RefSeq" id="WP_013069053.1">
    <property type="nucleotide sequence ID" value="NC_014034.1"/>
</dbReference>
<dbReference type="HOGENOM" id="CLU_933440_0_0_5"/>
<dbReference type="eggNOG" id="COG5266">
    <property type="taxonomic scope" value="Bacteria"/>
</dbReference>
<dbReference type="AlphaFoldDB" id="D5AS59"/>
<evidence type="ECO:0008006" key="4">
    <source>
        <dbReference type="Google" id="ProtNLM"/>
    </source>
</evidence>
<reference evidence="2 3" key="2">
    <citation type="journal article" date="2010" name="J. Bacteriol.">
        <title>Complete genome sequence of the photosynthetic purple nonsulfur bacterium Rhodobacter capsulatus SB 1003.</title>
        <authorList>
            <person name="Strnad H."/>
            <person name="Lapidus A."/>
            <person name="Paces J."/>
            <person name="Ulbrich P."/>
            <person name="Vlcek C."/>
            <person name="Paces V."/>
            <person name="Haselkorn R."/>
        </authorList>
    </citation>
    <scope>NUCLEOTIDE SEQUENCE [LARGE SCALE GENOMIC DNA]</scope>
    <source>
        <strain evidence="3">ATCC BAA-309 / NBRC 16581 / SB1003</strain>
    </source>
</reference>
<accession>D5AS59</accession>
<name>D5AS59_RHOCB</name>
<dbReference type="OrthoDB" id="7691497at2"/>
<sequence length="298" mass="31035">MFLHGNLMAAARALLSIPRPATPGLMAHLPETGGVLTLALGDPLGGGAVLDLAAPLAVFHQHGARRTDLTSGLTADLLQGAGNAARAWRTRVDLSAPGLHRIHAEAPVGRDPEGRGLVQHAAACFVLRGAATATPEPLGLAVEILPDLLSPGFLPGMRFSARVLAQGHPLTATTVHLERVGAEPVGTQVQALPDHGAPLWIVAETDREGRFRVSLPAPGLWAITATGPIGWSGLRPVRHVTTLWQRFGSPGQGTGKESEALAMAWETAAVRPPHREAAVPGEVAPVPAPEPRPRESTA</sequence>
<evidence type="ECO:0000313" key="3">
    <source>
        <dbReference type="Proteomes" id="UP000002361"/>
    </source>
</evidence>
<evidence type="ECO:0000256" key="1">
    <source>
        <dbReference type="SAM" id="MobiDB-lite"/>
    </source>
</evidence>
<proteinExistence type="predicted"/>
<dbReference type="EMBL" id="CP001312">
    <property type="protein sequence ID" value="ADE87081.1"/>
    <property type="molecule type" value="Genomic_DNA"/>
</dbReference>
<evidence type="ECO:0000313" key="2">
    <source>
        <dbReference type="EMBL" id="ADE87081.1"/>
    </source>
</evidence>
<dbReference type="Pfam" id="PF10670">
    <property type="entry name" value="DUF4198"/>
    <property type="match status" value="1"/>
</dbReference>
<gene>
    <name evidence="2" type="ordered locus">RCAP_rcc03357</name>
</gene>
<dbReference type="STRING" id="272942.RCAP_rcc03357"/>
<dbReference type="GeneID" id="31492135"/>
<organism evidence="2 3">
    <name type="scientific">Rhodobacter capsulatus (strain ATCC BAA-309 / NBRC 16581 / SB1003)</name>
    <dbReference type="NCBI Taxonomy" id="272942"/>
    <lineage>
        <taxon>Bacteria</taxon>
        <taxon>Pseudomonadati</taxon>
        <taxon>Pseudomonadota</taxon>
        <taxon>Alphaproteobacteria</taxon>
        <taxon>Rhodobacterales</taxon>
        <taxon>Rhodobacter group</taxon>
        <taxon>Rhodobacter</taxon>
    </lineage>
</organism>
<keyword evidence="3" id="KW-1185">Reference proteome</keyword>
<dbReference type="InterPro" id="IPR019613">
    <property type="entry name" value="DUF4198"/>
</dbReference>
<protein>
    <recommendedName>
        <fullName evidence="4">DUF4198 domain-containing protein</fullName>
    </recommendedName>
</protein>